<dbReference type="PANTHER" id="PTHR33491">
    <property type="entry name" value="OSJNBA0016N04.9 PROTEIN"/>
    <property type="match status" value="1"/>
</dbReference>
<reference evidence="2 3" key="1">
    <citation type="journal article" date="2016" name="Sci. Rep.">
        <title>The genome sequence of the outbreeding globe artichoke constructed de novo incorporating a phase-aware low-pass sequencing strategy of F1 progeny.</title>
        <authorList>
            <person name="Scaglione D."/>
            <person name="Reyes-Chin-Wo S."/>
            <person name="Acquadro A."/>
            <person name="Froenicke L."/>
            <person name="Portis E."/>
            <person name="Beitel C."/>
            <person name="Tirone M."/>
            <person name="Mauro R."/>
            <person name="Lo Monaco A."/>
            <person name="Mauromicale G."/>
            <person name="Faccioli P."/>
            <person name="Cattivelli L."/>
            <person name="Rieseberg L."/>
            <person name="Michelmore R."/>
            <person name="Lanteri S."/>
        </authorList>
    </citation>
    <scope>NUCLEOTIDE SEQUENCE [LARGE SCALE GENOMIC DNA]</scope>
    <source>
        <strain evidence="2">2C</strain>
    </source>
</reference>
<feature type="domain" description="EGF-like" evidence="1">
    <location>
        <begin position="141"/>
        <end position="163"/>
    </location>
</feature>
<dbReference type="EMBL" id="LEKV01013450">
    <property type="protein sequence ID" value="KVD97804.1"/>
    <property type="molecule type" value="Genomic_DNA"/>
</dbReference>
<organism evidence="2 3">
    <name type="scientific">Cynara cardunculus var. scolymus</name>
    <name type="common">Globe artichoke</name>
    <name type="synonym">Cynara scolymus</name>
    <dbReference type="NCBI Taxonomy" id="59895"/>
    <lineage>
        <taxon>Eukaryota</taxon>
        <taxon>Viridiplantae</taxon>
        <taxon>Streptophyta</taxon>
        <taxon>Embryophyta</taxon>
        <taxon>Tracheophyta</taxon>
        <taxon>Spermatophyta</taxon>
        <taxon>Magnoliopsida</taxon>
        <taxon>eudicotyledons</taxon>
        <taxon>Gunneridae</taxon>
        <taxon>Pentapetalae</taxon>
        <taxon>asterids</taxon>
        <taxon>campanulids</taxon>
        <taxon>Asterales</taxon>
        <taxon>Asteraceae</taxon>
        <taxon>Carduoideae</taxon>
        <taxon>Cardueae</taxon>
        <taxon>Carduinae</taxon>
        <taxon>Cynara</taxon>
    </lineage>
</organism>
<feature type="non-terminal residue" evidence="2">
    <location>
        <position position="1"/>
    </location>
</feature>
<dbReference type="Gramene" id="KVD97804">
    <property type="protein sequence ID" value="KVD97804"/>
    <property type="gene ID" value="Ccrd_024372"/>
</dbReference>
<name>A0A103D4N7_CYNCS</name>
<gene>
    <name evidence="2" type="ORF">Ccrd_024372</name>
</gene>
<dbReference type="Proteomes" id="UP000243975">
    <property type="component" value="Unassembled WGS sequence"/>
</dbReference>
<proteinExistence type="predicted"/>
<protein>
    <recommendedName>
        <fullName evidence="1">EGF-like domain-containing protein</fullName>
    </recommendedName>
</protein>
<sequence>FTVIGCDDYAWLTSETNSRYVSTGCATRCPTPKDVVGDKCLGNGCCQSSISKDINYYRTQVYSMDDSDNMSYTRSFNPCSYAFVGEENVFKFNGATYLNHTLLNKKIEANVPIVLDWAIGNLSCTEAEATDGFACRYSNSSCVNSPRESGGYRCICNEGYEGNPYLSPGCHGTV</sequence>
<dbReference type="OMA" id="LERYACM"/>
<accession>A0A103D4N7</accession>
<dbReference type="InterPro" id="IPR000742">
    <property type="entry name" value="EGF"/>
</dbReference>
<dbReference type="AlphaFoldDB" id="A0A103D4N7"/>
<evidence type="ECO:0000313" key="2">
    <source>
        <dbReference type="EMBL" id="KVD97804.1"/>
    </source>
</evidence>
<evidence type="ECO:0000259" key="1">
    <source>
        <dbReference type="Pfam" id="PF00008"/>
    </source>
</evidence>
<evidence type="ECO:0000313" key="3">
    <source>
        <dbReference type="Proteomes" id="UP000243975"/>
    </source>
</evidence>
<dbReference type="STRING" id="59895.A0A103D4N7"/>
<keyword evidence="3" id="KW-1185">Reference proteome</keyword>
<comment type="caution">
    <text evidence="2">The sequence shown here is derived from an EMBL/GenBank/DDBJ whole genome shotgun (WGS) entry which is preliminary data.</text>
</comment>
<dbReference type="Pfam" id="PF00008">
    <property type="entry name" value="EGF"/>
    <property type="match status" value="1"/>
</dbReference>